<dbReference type="InterPro" id="IPR043968">
    <property type="entry name" value="SGNH"/>
</dbReference>
<dbReference type="SUPFAM" id="SSF52266">
    <property type="entry name" value="SGNH hydrolase"/>
    <property type="match status" value="1"/>
</dbReference>
<accession>A0A7J5BEQ9</accession>
<feature type="transmembrane region" description="Helical" evidence="1">
    <location>
        <begin position="286"/>
        <end position="307"/>
    </location>
</feature>
<keyword evidence="1" id="KW-0472">Membrane</keyword>
<feature type="transmembrane region" description="Helical" evidence="1">
    <location>
        <begin position="237"/>
        <end position="254"/>
    </location>
</feature>
<feature type="transmembrane region" description="Helical" evidence="1">
    <location>
        <begin position="205"/>
        <end position="225"/>
    </location>
</feature>
<keyword evidence="1" id="KW-0812">Transmembrane</keyword>
<dbReference type="Pfam" id="PF19040">
    <property type="entry name" value="SGNH"/>
    <property type="match status" value="1"/>
</dbReference>
<feature type="transmembrane region" description="Helical" evidence="1">
    <location>
        <begin position="40"/>
        <end position="59"/>
    </location>
</feature>
<dbReference type="RefSeq" id="WP_158050739.1">
    <property type="nucleotide sequence ID" value="NZ_WBKB01000001.1"/>
</dbReference>
<dbReference type="PANTHER" id="PTHR23028:SF53">
    <property type="entry name" value="ACYL_TRANSF_3 DOMAIN-CONTAINING PROTEIN"/>
    <property type="match status" value="1"/>
</dbReference>
<organism evidence="3 4">
    <name type="scientific">Gulosibacter chungangensis</name>
    <dbReference type="NCBI Taxonomy" id="979746"/>
    <lineage>
        <taxon>Bacteria</taxon>
        <taxon>Bacillati</taxon>
        <taxon>Actinomycetota</taxon>
        <taxon>Actinomycetes</taxon>
        <taxon>Micrococcales</taxon>
        <taxon>Microbacteriaceae</taxon>
        <taxon>Gulosibacter</taxon>
    </lineage>
</organism>
<dbReference type="OrthoDB" id="3404679at2"/>
<evidence type="ECO:0000313" key="3">
    <source>
        <dbReference type="EMBL" id="KAB1644746.1"/>
    </source>
</evidence>
<name>A0A7J5BEQ9_9MICO</name>
<evidence type="ECO:0000259" key="2">
    <source>
        <dbReference type="Pfam" id="PF19040"/>
    </source>
</evidence>
<proteinExistence type="predicted"/>
<dbReference type="Proteomes" id="UP000433493">
    <property type="component" value="Unassembled WGS sequence"/>
</dbReference>
<keyword evidence="3" id="KW-0012">Acyltransferase</keyword>
<feature type="transmembrane region" description="Helical" evidence="1">
    <location>
        <begin position="12"/>
        <end position="34"/>
    </location>
</feature>
<dbReference type="GO" id="GO:0009103">
    <property type="term" value="P:lipopolysaccharide biosynthetic process"/>
    <property type="evidence" value="ECO:0007669"/>
    <property type="project" value="TreeGrafter"/>
</dbReference>
<keyword evidence="4" id="KW-1185">Reference proteome</keyword>
<feature type="transmembrane region" description="Helical" evidence="1">
    <location>
        <begin position="327"/>
        <end position="348"/>
    </location>
</feature>
<reference evidence="3 4" key="1">
    <citation type="submission" date="2019-09" db="EMBL/GenBank/DDBJ databases">
        <title>Phylogeny of genus Pseudoclavibacter and closely related genus.</title>
        <authorList>
            <person name="Li Y."/>
        </authorList>
    </citation>
    <scope>NUCLEOTIDE SEQUENCE [LARGE SCALE GENOMIC DNA]</scope>
    <source>
        <strain evidence="3 4">KCTC 13959</strain>
    </source>
</reference>
<feature type="transmembrane region" description="Helical" evidence="1">
    <location>
        <begin position="80"/>
        <end position="101"/>
    </location>
</feature>
<dbReference type="InterPro" id="IPR050879">
    <property type="entry name" value="Acyltransferase_3"/>
</dbReference>
<feature type="transmembrane region" description="Helical" evidence="1">
    <location>
        <begin position="149"/>
        <end position="168"/>
    </location>
</feature>
<keyword evidence="3" id="KW-0808">Transferase</keyword>
<feature type="transmembrane region" description="Helical" evidence="1">
    <location>
        <begin position="180"/>
        <end position="199"/>
    </location>
</feature>
<dbReference type="GO" id="GO:0016020">
    <property type="term" value="C:membrane"/>
    <property type="evidence" value="ECO:0007669"/>
    <property type="project" value="TreeGrafter"/>
</dbReference>
<feature type="transmembrane region" description="Helical" evidence="1">
    <location>
        <begin position="260"/>
        <end position="279"/>
    </location>
</feature>
<feature type="domain" description="SGNH" evidence="2">
    <location>
        <begin position="472"/>
        <end position="675"/>
    </location>
</feature>
<evidence type="ECO:0000313" key="4">
    <source>
        <dbReference type="Proteomes" id="UP000433493"/>
    </source>
</evidence>
<feature type="transmembrane region" description="Helical" evidence="1">
    <location>
        <begin position="385"/>
        <end position="406"/>
    </location>
</feature>
<protein>
    <submittedName>
        <fullName evidence="3">Acyltransferase</fullName>
    </submittedName>
</protein>
<sequence length="709" mass="77961">MTDRQSAPRATGYLPEVQGLRTVALALVAIYHIWFDRVSGGVDVFLVISTYLMTRSLTARAEAGTITRPLSHLIGKFARLLPAAVTAIVLILATFCLLHPAPLWDSAIESARASLFYVENQHLQNQSVDYLDPGAEGPSPFQHFWSLSVQGQAFILWALLHCLGDLLARLLGQPVRRVQLLIFVVVFGASFGYALQFVAVDQPRAYFDTLARLWEFAAGSILALVQPWVRVPVRLRPWLGWLGLAGVLTCGWLLPVEASFPGWAALWPVASTVLVILGCSEDARGAGVLLANPLLASAGIFTYALYLVHWPVLVYFLSVTELERANWWQGAVVLVISVAVSLLIAKTVEQPMLRFIRRSKRAAGARAHSVRTILRRWWRENWRPGLAGILLMTIGLGAVSGATSLGEAKILAARQQLASLDIANLGANAADPQAPPPAELLDFVRKDTSVPGLPCDLDDPLATELCFDLPATTGTPDRKILALGNSHSIQFNGALLEAVERQPSWSLHTRGAWSCTIELAKDAADGDPCAELWANALDWIEREQPDAVVLFGTQSTLTQEISQWELLRWLDLARERSPETQFVAVRDNPRFDRDLPECAAEFGHDAPECRVAAVHALDPLFVEALLDLGVIWVDLQEVICPDGFCTPSQGGLWVFQDDNHLTDAYTRSLAQEFAQRVHPELGWWPAEVYTSGALVDRSPPGDIETMPRD</sequence>
<dbReference type="AlphaFoldDB" id="A0A7J5BEQ9"/>
<gene>
    <name evidence="3" type="ORF">F8O05_00220</name>
</gene>
<dbReference type="PANTHER" id="PTHR23028">
    <property type="entry name" value="ACETYLTRANSFERASE"/>
    <property type="match status" value="1"/>
</dbReference>
<keyword evidence="1" id="KW-1133">Transmembrane helix</keyword>
<comment type="caution">
    <text evidence="3">The sequence shown here is derived from an EMBL/GenBank/DDBJ whole genome shotgun (WGS) entry which is preliminary data.</text>
</comment>
<evidence type="ECO:0000256" key="1">
    <source>
        <dbReference type="SAM" id="Phobius"/>
    </source>
</evidence>
<dbReference type="EMBL" id="WBKB01000001">
    <property type="protein sequence ID" value="KAB1644746.1"/>
    <property type="molecule type" value="Genomic_DNA"/>
</dbReference>
<dbReference type="GO" id="GO:0016746">
    <property type="term" value="F:acyltransferase activity"/>
    <property type="evidence" value="ECO:0007669"/>
    <property type="project" value="UniProtKB-KW"/>
</dbReference>